<dbReference type="Pfam" id="PF00574">
    <property type="entry name" value="CLP_protease"/>
    <property type="match status" value="1"/>
</dbReference>
<evidence type="ECO:0000256" key="4">
    <source>
        <dbReference type="ARBA" id="ARBA00022801"/>
    </source>
</evidence>
<dbReference type="SUPFAM" id="SSF51120">
    <property type="entry name" value="beta-Roll"/>
    <property type="match status" value="1"/>
</dbReference>
<comment type="similarity">
    <text evidence="1 6">Belongs to the peptidase S14 family.</text>
</comment>
<dbReference type="Proteomes" id="UP001208938">
    <property type="component" value="Unassembled WGS sequence"/>
</dbReference>
<comment type="caution">
    <text evidence="8">The sequence shown here is derived from an EMBL/GenBank/DDBJ whole genome shotgun (WGS) entry which is preliminary data.</text>
</comment>
<dbReference type="InterPro" id="IPR001907">
    <property type="entry name" value="ClpP"/>
</dbReference>
<dbReference type="GO" id="GO:0008233">
    <property type="term" value="F:peptidase activity"/>
    <property type="evidence" value="ECO:0007669"/>
    <property type="project" value="UniProtKB-KW"/>
</dbReference>
<evidence type="ECO:0000256" key="5">
    <source>
        <dbReference type="ARBA" id="ARBA00022825"/>
    </source>
</evidence>
<dbReference type="SUPFAM" id="SSF52096">
    <property type="entry name" value="ClpP/crotonase"/>
    <property type="match status" value="1"/>
</dbReference>
<accession>A0ABT3H403</accession>
<dbReference type="Gene3D" id="3.90.226.10">
    <property type="entry name" value="2-enoyl-CoA Hydratase, Chain A, domain 1"/>
    <property type="match status" value="1"/>
</dbReference>
<dbReference type="PANTHER" id="PTHR10381:SF70">
    <property type="entry name" value="ATP-DEPENDENT CLP PROTEASE PROTEOLYTIC SUBUNIT"/>
    <property type="match status" value="1"/>
</dbReference>
<dbReference type="Pfam" id="PF25209">
    <property type="entry name" value="Phage_capsid_4"/>
    <property type="match status" value="1"/>
</dbReference>
<evidence type="ECO:0000256" key="3">
    <source>
        <dbReference type="ARBA" id="ARBA00022670"/>
    </source>
</evidence>
<organism evidence="8 9">
    <name type="scientific">Pararhodobacter zhoushanensis</name>
    <dbReference type="NCBI Taxonomy" id="2479545"/>
    <lineage>
        <taxon>Bacteria</taxon>
        <taxon>Pseudomonadati</taxon>
        <taxon>Pseudomonadota</taxon>
        <taxon>Alphaproteobacteria</taxon>
        <taxon>Rhodobacterales</taxon>
        <taxon>Paracoccaceae</taxon>
        <taxon>Pararhodobacter</taxon>
    </lineage>
</organism>
<evidence type="ECO:0000256" key="2">
    <source>
        <dbReference type="ARBA" id="ARBA00022490"/>
    </source>
</evidence>
<dbReference type="GO" id="GO:0006508">
    <property type="term" value="P:proteolysis"/>
    <property type="evidence" value="ECO:0007669"/>
    <property type="project" value="UniProtKB-KW"/>
</dbReference>
<dbReference type="InterPro" id="IPR023562">
    <property type="entry name" value="ClpP/TepA"/>
</dbReference>
<keyword evidence="9" id="KW-1185">Reference proteome</keyword>
<dbReference type="CDD" id="cd07016">
    <property type="entry name" value="S14_ClpP_1"/>
    <property type="match status" value="1"/>
</dbReference>
<keyword evidence="3 8" id="KW-0645">Protease</keyword>
<dbReference type="EMBL" id="JAPDFL010000001">
    <property type="protein sequence ID" value="MCW1934542.1"/>
    <property type="molecule type" value="Genomic_DNA"/>
</dbReference>
<protein>
    <recommendedName>
        <fullName evidence="6">ATP-dependent Clp protease proteolytic subunit</fullName>
    </recommendedName>
</protein>
<name>A0ABT3H403_9RHOB</name>
<evidence type="ECO:0000256" key="6">
    <source>
        <dbReference type="RuleBase" id="RU003567"/>
    </source>
</evidence>
<gene>
    <name evidence="8" type="ORF">OKW52_20365</name>
</gene>
<keyword evidence="2" id="KW-0963">Cytoplasm</keyword>
<evidence type="ECO:0000313" key="8">
    <source>
        <dbReference type="EMBL" id="MCW1934542.1"/>
    </source>
</evidence>
<evidence type="ECO:0000256" key="1">
    <source>
        <dbReference type="ARBA" id="ARBA00007039"/>
    </source>
</evidence>
<feature type="region of interest" description="Disordered" evidence="7">
    <location>
        <begin position="216"/>
        <end position="282"/>
    </location>
</feature>
<proteinExistence type="inferred from homology"/>
<evidence type="ECO:0000256" key="7">
    <source>
        <dbReference type="SAM" id="MobiDB-lite"/>
    </source>
</evidence>
<keyword evidence="4" id="KW-0378">Hydrolase</keyword>
<reference evidence="8 9" key="1">
    <citation type="submission" date="2022-10" db="EMBL/GenBank/DDBJ databases">
        <title>Pararhodobacter sp. nov., isolated from marine algae.</title>
        <authorList>
            <person name="Choi B.J."/>
            <person name="Kim J.M."/>
            <person name="Lee J.K."/>
            <person name="Choi D.G."/>
            <person name="Jeon C.O."/>
        </authorList>
    </citation>
    <scope>NUCLEOTIDE SEQUENCE [LARGE SCALE GENOMIC DNA]</scope>
    <source>
        <strain evidence="8 9">ZQ420</strain>
    </source>
</reference>
<dbReference type="PANTHER" id="PTHR10381">
    <property type="entry name" value="ATP-DEPENDENT CLP PROTEASE PROTEOLYTIC SUBUNIT"/>
    <property type="match status" value="1"/>
</dbReference>
<dbReference type="InterPro" id="IPR011049">
    <property type="entry name" value="Serralysin-like_metalloprot_C"/>
</dbReference>
<dbReference type="Gene3D" id="2.150.10.10">
    <property type="entry name" value="Serralysin-like metalloprotease, C-terminal"/>
    <property type="match status" value="1"/>
</dbReference>
<sequence length="689" mass="72265">MPDLYLEGMVGTPPWPDEPHFTGADVRAMLARAHGERVTVLLNCPGGLATEGLAVYHALRDYAPGVDVVIVGVAASAGSLIAMAGSTITMRAGAVLMIHDPAVPFVDGRGTEAEHRETADALGRMSDGYASIYAARAGITPQAARDVMRAETWFTPSEAIAAGFADIAEDAAAQNAAAFSYAAYQHAPQHLLAGSRASGPSRQAVMAWIGGVNPASSSMEGMGMDPDEIDDDLTQGQGDDTTTGGEGDDTTPGGEGDDTTNSGEGDDTTTGGDGEEEDPAASDASAICHLVEMHGESAAVAGDFIARRQTYRQVVAHYQQRGNTVPNPTGPRARITRDERDTRRAGMTAALVAQFARNDPTDTRARPFMSMSLAEMAATASGYRGSLRTADDRLRVFMDMHTTSDFPLSLSNALNKALADRYREQVPIYRQIAREKSFKDFRAHSIIRPGDFPMMRPLGEGGEIKSGTIGESAETVALGSYGIRFDVTRQTLINDDIGAIADAIADQGRMVARFEEATFFAACFGNGGAGPNLSDGNAVFNAADGTKAGANAAISITTLAAGRAAIRKHTSIGGAKLNLSPKILLVSPDKETVAEQVVAPLTPADADKANPFSGKLEVMSTAELTGNGWYLLANPADAALFVFGFLEGSSAPRMRQEDVFGRAGMSWTLEHDFGAGAAGRVGGWFNGGA</sequence>
<keyword evidence="5" id="KW-0720">Serine protease</keyword>
<dbReference type="PRINTS" id="PR00127">
    <property type="entry name" value="CLPPROTEASEP"/>
</dbReference>
<dbReference type="NCBIfam" id="NF045542">
    <property type="entry name" value="Clp_rel_HeadMat"/>
    <property type="match status" value="1"/>
</dbReference>
<feature type="compositionally biased region" description="Low complexity" evidence="7">
    <location>
        <begin position="234"/>
        <end position="243"/>
    </location>
</feature>
<evidence type="ECO:0000313" key="9">
    <source>
        <dbReference type="Proteomes" id="UP001208938"/>
    </source>
</evidence>
<dbReference type="RefSeq" id="WP_264507327.1">
    <property type="nucleotide sequence ID" value="NZ_JAPDFL010000001.1"/>
</dbReference>
<dbReference type="InterPro" id="IPR029045">
    <property type="entry name" value="ClpP/crotonase-like_dom_sf"/>
</dbReference>